<dbReference type="OrthoDB" id="1247236at2"/>
<gene>
    <name evidence="1" type="ORF">Epro_1229</name>
</gene>
<dbReference type="EMBL" id="CP009498">
    <property type="protein sequence ID" value="AKL98608.1"/>
    <property type="molecule type" value="Genomic_DNA"/>
</dbReference>
<keyword evidence="2" id="KW-1185">Reference proteome</keyword>
<reference evidence="1 2" key="1">
    <citation type="submission" date="2014-09" db="EMBL/GenBank/DDBJ databases">
        <title>Complete genome sequence of Endomicrobium proavitum.</title>
        <authorList>
            <person name="Zheng H."/>
        </authorList>
    </citation>
    <scope>NUCLEOTIDE SEQUENCE [LARGE SCALE GENOMIC DNA]</scope>
    <source>
        <strain evidence="1 2">Rsa215</strain>
    </source>
</reference>
<evidence type="ECO:0000313" key="1">
    <source>
        <dbReference type="EMBL" id="AKL98608.1"/>
    </source>
</evidence>
<dbReference type="Proteomes" id="UP000035337">
    <property type="component" value="Chromosome"/>
</dbReference>
<dbReference type="AlphaFoldDB" id="A0A0G3WJX6"/>
<dbReference type="Gene3D" id="2.60.40.1190">
    <property type="match status" value="1"/>
</dbReference>
<organism evidence="1 2">
    <name type="scientific">Endomicrobium proavitum</name>
    <dbReference type="NCBI Taxonomy" id="1408281"/>
    <lineage>
        <taxon>Bacteria</taxon>
        <taxon>Pseudomonadati</taxon>
        <taxon>Elusimicrobiota</taxon>
        <taxon>Endomicrobiia</taxon>
        <taxon>Endomicrobiales</taxon>
        <taxon>Endomicrobiaceae</taxon>
        <taxon>Endomicrobium</taxon>
    </lineage>
</organism>
<evidence type="ECO:0000313" key="2">
    <source>
        <dbReference type="Proteomes" id="UP000035337"/>
    </source>
</evidence>
<dbReference type="RefSeq" id="WP_052571305.1">
    <property type="nucleotide sequence ID" value="NZ_CP009498.1"/>
</dbReference>
<proteinExistence type="predicted"/>
<name>A0A0G3WJX6_9BACT</name>
<accession>A0A0G3WJX6</accession>
<dbReference type="KEGG" id="epo:Epro_1229"/>
<protein>
    <submittedName>
        <fullName evidence="1">Uncharacterized protein</fullName>
    </submittedName>
</protein>
<sequence length="513" mass="55614">MKKILLSLCVIFTFCAAAFCAGERYIIFFSETSDIPAGAVEKILSSKRFCIVVPIAAGEKIPDNLDELASSGKAELSLVFNPEPIFPVLAQVYKMSGAKNLKASGFGDYVSGNLKEFANSANRESFGAFLKSGEVSKEILSYFAGAKLSWVNVQNAPDSLTGAFLSDGINAFVIYDNFPTAQKDVMPWLAAKTGNIIPVLLTKKHLSNAALMKYLIDLFEKSLYIKPAVPLYVSTVAKDLIPVKKSVSFSEESSANENVLNKLYAAAGYINKYRGSSSFDELSYKNAQSELGYLCGFDLLNGIASNAVSSVRMFDAAYNNIFRLLGYPIPDEASSQTSSFADAGSNASQIKQISGGVSITNEGYIYGIAVYNSGESIRVDVAAAWGEKVDFIDLYIDMNNLDWAGSTSMLAGAPGFLTSDSGWEYAVRITKNKALLYRHSAEGAALVSEINVTGSYFSIPNRYLRGNPENWGYQAVSVSQNKEITDFLNQTSKTKSAVLSSKPVQLTAIRIQK</sequence>